<dbReference type="EMBL" id="CP061839">
    <property type="protein sequence ID" value="QOW61583.1"/>
    <property type="molecule type" value="Genomic_DNA"/>
</dbReference>
<evidence type="ECO:0000256" key="1">
    <source>
        <dbReference type="SAM" id="Phobius"/>
    </source>
</evidence>
<organism evidence="3 4">
    <name type="scientific">Treponema pedis</name>
    <dbReference type="NCBI Taxonomy" id="409322"/>
    <lineage>
        <taxon>Bacteria</taxon>
        <taxon>Pseudomonadati</taxon>
        <taxon>Spirochaetota</taxon>
        <taxon>Spirochaetia</taxon>
        <taxon>Spirochaetales</taxon>
        <taxon>Treponemataceae</taxon>
        <taxon>Treponema</taxon>
    </lineage>
</organism>
<feature type="domain" description="DUF3887" evidence="2">
    <location>
        <begin position="54"/>
        <end position="148"/>
    </location>
</feature>
<dbReference type="Proteomes" id="UP000593915">
    <property type="component" value="Chromosome"/>
</dbReference>
<dbReference type="Pfam" id="PF13026">
    <property type="entry name" value="DUF3887"/>
    <property type="match status" value="1"/>
</dbReference>
<reference evidence="3 4" key="1">
    <citation type="submission" date="2020-09" db="EMBL/GenBank/DDBJ databases">
        <title>Characterization of Treponema spp. from bovine digital dermatitis in Korea.</title>
        <authorList>
            <person name="Espiritu H.M."/>
            <person name="Cho Y.I."/>
            <person name="Mamuad L."/>
        </authorList>
    </citation>
    <scope>NUCLEOTIDE SEQUENCE [LARGE SCALE GENOMIC DNA]</scope>
    <source>
        <strain evidence="3 4">KS1</strain>
    </source>
</reference>
<proteinExistence type="predicted"/>
<evidence type="ECO:0000259" key="2">
    <source>
        <dbReference type="Pfam" id="PF13026"/>
    </source>
</evidence>
<dbReference type="AlphaFoldDB" id="A0A7S6WQQ1"/>
<feature type="transmembrane region" description="Helical" evidence="1">
    <location>
        <begin position="17"/>
        <end position="36"/>
    </location>
</feature>
<evidence type="ECO:0000313" key="4">
    <source>
        <dbReference type="Proteomes" id="UP000593915"/>
    </source>
</evidence>
<accession>A0A7S6WQQ1</accession>
<keyword evidence="1" id="KW-0472">Membrane</keyword>
<dbReference type="RefSeq" id="WP_194077079.1">
    <property type="nucleotide sequence ID" value="NZ_CP061839.1"/>
</dbReference>
<sequence>MFLNCVKTAISKPFTHFLLTLRVMFILFAIISFTACKKEYSEVFDIDELKEIAAETVLIINEKSWEEIRSLSSQEFKEQFTDDFISLNLEPVFADAGKYKFTRSSFFTESSDEKNSRKTGIVIVRTKYENKTVHFTFNFNEKKELCGMFIY</sequence>
<keyword evidence="1" id="KW-0812">Transmembrane</keyword>
<dbReference type="InterPro" id="IPR024981">
    <property type="entry name" value="DUF3887"/>
</dbReference>
<gene>
    <name evidence="3" type="ORF">IFE08_04135</name>
</gene>
<evidence type="ECO:0000313" key="3">
    <source>
        <dbReference type="EMBL" id="QOW61583.1"/>
    </source>
</evidence>
<protein>
    <submittedName>
        <fullName evidence="3">DUF3887 domain-containing protein</fullName>
    </submittedName>
</protein>
<dbReference type="Gene3D" id="3.10.450.590">
    <property type="match status" value="1"/>
</dbReference>
<keyword evidence="1" id="KW-1133">Transmembrane helix</keyword>
<name>A0A7S6WQQ1_9SPIR</name>